<protein>
    <submittedName>
        <fullName evidence="1">Type VII secretion-associated protein</fullName>
    </submittedName>
</protein>
<sequence>MTGAVVEVGPVTVRGPGPVSDLAVTAVAGIDDELTLVGDQPVPVSQLWVEVLDTAAAGRRKLTLVCPTWWSADRCDRVRAAAAVSGAEVVVMPRVQAVGSALTGASWAVVEIADELVVISSAGARSDTLARHAEEDLDPEAVVRTVLALAGTSAEVVVDAPAEVAGAVDLGNAVIAGLRRRGVCVTPVDARMWRDAAITPDAPAARHPAGARAPAGRVMLGAATVLAVVLGAISFAGSGGSADDMAMTVLVEGRVGVQIPSGWTVHRVTDGPGSARVQVVSPTDPQVMIHLTQSGIGDGAVADTLQRAFQEQPSGVFFDFDPSAVVAARPVVSYREVRAGREIRWAVFADGPVRIAIGCQSAPGHTEAVRPACEAATRSARATF</sequence>
<proteinExistence type="predicted"/>
<dbReference type="EMBL" id="MLHV01000005">
    <property type="protein sequence ID" value="OHU05663.1"/>
    <property type="molecule type" value="Genomic_DNA"/>
</dbReference>
<accession>A0A1S1KJR4</accession>
<dbReference type="InterPro" id="IPR023840">
    <property type="entry name" value="T7SS_Rv3446c"/>
</dbReference>
<dbReference type="NCBIfam" id="TIGR03931">
    <property type="entry name" value="T7SS_Rv3446c"/>
    <property type="match status" value="1"/>
</dbReference>
<comment type="caution">
    <text evidence="1">The sequence shown here is derived from an EMBL/GenBank/DDBJ whole genome shotgun (WGS) entry which is preliminary data.</text>
</comment>
<keyword evidence="2" id="KW-1185">Reference proteome</keyword>
<organism evidence="1 2">
    <name type="scientific">Mycobacterium syngnathidarum</name>
    <dbReference type="NCBI Taxonomy" id="1908205"/>
    <lineage>
        <taxon>Bacteria</taxon>
        <taxon>Bacillati</taxon>
        <taxon>Actinomycetota</taxon>
        <taxon>Actinomycetes</taxon>
        <taxon>Mycobacteriales</taxon>
        <taxon>Mycobacteriaceae</taxon>
        <taxon>Mycobacterium</taxon>
    </lineage>
</organism>
<dbReference type="RefSeq" id="WP_070944238.1">
    <property type="nucleotide sequence ID" value="NZ_MLCL01000089.1"/>
</dbReference>
<evidence type="ECO:0000313" key="2">
    <source>
        <dbReference type="Proteomes" id="UP000179636"/>
    </source>
</evidence>
<accession>A0A1Q9W3B5</accession>
<reference evidence="1 2" key="1">
    <citation type="submission" date="2016-10" db="EMBL/GenBank/DDBJ databases">
        <title>Evaluation of Human, Animal and Environmental Mycobacterium chelonae Isolates by Core Genome Phylogenomic Analysis, Targeted Gene Comparison, and Anti-microbial Susceptibility Patterns: A Tale of Mistaken Identities.</title>
        <authorList>
            <person name="Fogelson S.B."/>
            <person name="Camus A.C."/>
            <person name="Lorenz W."/>
            <person name="Vasireddy R."/>
            <person name="Vasireddy S."/>
            <person name="Smith T."/>
            <person name="Brown-Elliott B.A."/>
            <person name="Wallace R.J.Jr."/>
            <person name="Hasan N.A."/>
            <person name="Reischl U."/>
            <person name="Sanchez S."/>
        </authorList>
    </citation>
    <scope>NUCLEOTIDE SEQUENCE [LARGE SCALE GENOMIC DNA]</scope>
    <source>
        <strain evidence="1 2">24999</strain>
    </source>
</reference>
<name>A0A1Q9W3B5_9MYCO</name>
<dbReference type="STRING" id="1908205.BKG60_26285"/>
<dbReference type="OrthoDB" id="4760221at2"/>
<gene>
    <name evidence="1" type="ORF">BKG61_07250</name>
</gene>
<evidence type="ECO:0000313" key="1">
    <source>
        <dbReference type="EMBL" id="OHU05663.1"/>
    </source>
</evidence>
<dbReference type="AlphaFoldDB" id="A0A1Q9W3B5"/>
<dbReference type="Proteomes" id="UP000179636">
    <property type="component" value="Unassembled WGS sequence"/>
</dbReference>